<evidence type="ECO:0000259" key="6">
    <source>
        <dbReference type="PROSITE" id="PS50234"/>
    </source>
</evidence>
<sequence length="327" mass="36446">MFFEYPGLLWLEVIPLLLVAHYLYLELRGRKPHMRVSTIDPWKKADTSLMASLRHLPFILKVAAIALIIVAIARPRSSEQMEKIDTEGIDIVLAMDVSTSMLARDFKPDRLSAAKDIAIEFISQRPYDRMGIVVFAGESYTQCPLTTDRATLINMMKEVQTDLIEDGTAIGNGLATAVARMKDSDAKSRVVILLTDGVNNRGEITPQTAAEIAQTYGIRVYTIGVGANGTAPYPVMTPWGPDIQNIQVEIDEDLLKNIADVTGGKYFRATDNTKLAEIYSEINKMEKAKTTVDSFPIYKEMFYKYGLMALVCLLLSLIVSVCLRRLP</sequence>
<evidence type="ECO:0000256" key="4">
    <source>
        <dbReference type="ARBA" id="ARBA00023136"/>
    </source>
</evidence>
<dbReference type="InterPro" id="IPR050768">
    <property type="entry name" value="UPF0353/GerABKA_families"/>
</dbReference>
<evidence type="ECO:0000313" key="7">
    <source>
        <dbReference type="EMBL" id="AIF26537.1"/>
    </source>
</evidence>
<dbReference type="Pfam" id="PF07584">
    <property type="entry name" value="BatA"/>
    <property type="match status" value="1"/>
</dbReference>
<dbReference type="PANTHER" id="PTHR22550:SF5">
    <property type="entry name" value="LEUCINE ZIPPER PROTEIN 4"/>
    <property type="match status" value="1"/>
</dbReference>
<dbReference type="SMART" id="SM00327">
    <property type="entry name" value="VWA"/>
    <property type="match status" value="1"/>
</dbReference>
<evidence type="ECO:0000256" key="1">
    <source>
        <dbReference type="ARBA" id="ARBA00022475"/>
    </source>
</evidence>
<reference evidence="7" key="1">
    <citation type="submission" date="2013-08" db="EMBL/GenBank/DDBJ databases">
        <title>Comparison of modified E. coli strains.</title>
        <authorList>
            <person name="Juergensen J."/>
            <person name="Bonge A."/>
            <person name="Streit W.R."/>
        </authorList>
    </citation>
    <scope>NUCLEOTIDE SEQUENCE</scope>
</reference>
<evidence type="ECO:0000256" key="3">
    <source>
        <dbReference type="ARBA" id="ARBA00022989"/>
    </source>
</evidence>
<evidence type="ECO:0000256" key="2">
    <source>
        <dbReference type="ARBA" id="ARBA00022692"/>
    </source>
</evidence>
<dbReference type="Gene3D" id="3.40.50.410">
    <property type="entry name" value="von Willebrand factor, type A domain"/>
    <property type="match status" value="1"/>
</dbReference>
<keyword evidence="3 5" id="KW-1133">Transmembrane helix</keyword>
<proteinExistence type="predicted"/>
<evidence type="ECO:0000256" key="5">
    <source>
        <dbReference type="SAM" id="Phobius"/>
    </source>
</evidence>
<dbReference type="EMBL" id="KF540236">
    <property type="protein sequence ID" value="AIF26537.1"/>
    <property type="molecule type" value="Genomic_DNA"/>
</dbReference>
<feature type="transmembrane region" description="Helical" evidence="5">
    <location>
        <begin position="53"/>
        <end position="73"/>
    </location>
</feature>
<feature type="transmembrane region" description="Helical" evidence="5">
    <location>
        <begin position="302"/>
        <end position="323"/>
    </location>
</feature>
<dbReference type="SUPFAM" id="SSF53300">
    <property type="entry name" value="vWA-like"/>
    <property type="match status" value="1"/>
</dbReference>
<dbReference type="AlphaFoldDB" id="A0A0H3UAG3"/>
<dbReference type="CDD" id="cd01467">
    <property type="entry name" value="vWA_BatA_type"/>
    <property type="match status" value="1"/>
</dbReference>
<dbReference type="InterPro" id="IPR002035">
    <property type="entry name" value="VWF_A"/>
</dbReference>
<keyword evidence="4 5" id="KW-0472">Membrane</keyword>
<dbReference type="InterPro" id="IPR033881">
    <property type="entry name" value="vWA_BatA_type"/>
</dbReference>
<keyword evidence="1" id="KW-1003">Cell membrane</keyword>
<dbReference type="InterPro" id="IPR024163">
    <property type="entry name" value="Aerotolerance_reg_N"/>
</dbReference>
<dbReference type="PANTHER" id="PTHR22550">
    <property type="entry name" value="SPORE GERMINATION PROTEIN"/>
    <property type="match status" value="1"/>
</dbReference>
<accession>A0A0H3UAG3</accession>
<dbReference type="Pfam" id="PF00092">
    <property type="entry name" value="VWA"/>
    <property type="match status" value="1"/>
</dbReference>
<feature type="transmembrane region" description="Helical" evidence="5">
    <location>
        <begin position="6"/>
        <end position="25"/>
    </location>
</feature>
<name>A0A0H3UAG3_9BACT</name>
<feature type="domain" description="VWFA" evidence="6">
    <location>
        <begin position="90"/>
        <end position="282"/>
    </location>
</feature>
<dbReference type="InterPro" id="IPR036465">
    <property type="entry name" value="vWFA_dom_sf"/>
</dbReference>
<dbReference type="PROSITE" id="PS50234">
    <property type="entry name" value="VWFA"/>
    <property type="match status" value="1"/>
</dbReference>
<protein>
    <submittedName>
        <fullName evidence="7">Putative N-terminal double-transmembrane domain-containing protein</fullName>
    </submittedName>
</protein>
<organism evidence="7">
    <name type="scientific">uncultured bacterium fosmid pJB42G5</name>
    <dbReference type="NCBI Taxonomy" id="1478064"/>
    <lineage>
        <taxon>Bacteria</taxon>
        <taxon>environmental samples</taxon>
    </lineage>
</organism>
<keyword evidence="2 5" id="KW-0812">Transmembrane</keyword>